<feature type="active site" description="Proton acceptor" evidence="10">
    <location>
        <position position="338"/>
    </location>
</feature>
<evidence type="ECO:0000313" key="17">
    <source>
        <dbReference type="EMBL" id="NHN84282.1"/>
    </source>
</evidence>
<dbReference type="InterPro" id="IPR006253">
    <property type="entry name" value="Malate_synthG"/>
</dbReference>
<feature type="binding site" evidence="10">
    <location>
        <position position="458"/>
    </location>
    <ligand>
        <name>Mg(2+)</name>
        <dbReference type="ChEBI" id="CHEBI:18420"/>
    </ligand>
</feature>
<dbReference type="Pfam" id="PF20659">
    <property type="entry name" value="MS_C"/>
    <property type="match status" value="1"/>
</dbReference>
<dbReference type="InterPro" id="IPR048357">
    <property type="entry name" value="MSG_insertion"/>
</dbReference>
<keyword evidence="18" id="KW-1185">Reference proteome</keyword>
<sequence length="739" mass="80765">MTSRIQIESIGVDRTLHHFVNSEILPGTDISPLTFWSGLSALVEEFGPKVGHALEQRNRLQAAIDGFLLENGNPDAETQTRFLRDIGYIEDVPSAFGVTSPDVDPEIAQVAGPQLVVPVNNARYALNAANARWGSLYDAFYGTDAISQVDPFAPGTGYNAMRGRAVVRRVRLFLDETVPLLIGSHMDVTQYYVHHGELHAKLECGRTTGLRHPTQFAGFQGAPRDPRAVLLSNRGLHIELRFDRESVVGGADLAGISDVLMESALSTIMDCEDSVAAVDVADKILVYRNWLGLMRGTLTAAIPRAGTVTTRQLAKDRRYTAPDGSAVTVPGRSLLLVRTVGHHMFTDAVVDADGRDIPEGILDAAILAVTALHDLRGNSPVRNSRTGSVYIVRPKMHGSREVALSDAIFARIEDMLSLERNTIKMGIMDEERRTSVNLAACIHAARERAFFINTGFLDRTGDEIHTCMKAGPVVRKGDMKNTAWIRAYEQRNVAIGLACGLRIGPDGHGQIGKGMWAMPDRMADMLDQKGAQPRAGASTAWVPSPTAATLHALHYHVVDVGQVQQDLSHRAPAPLDELLTMPLAPDGHWSEEEIAAELDTNLQSILGYVARWVDMGVGCSKVPDLNNVGLMEDRATLRISSQHVANWLMHGIVSETQVEMALARMARVVDEQNRDEPGYVALSTHQDGPAFMAAHDLVFGGALQANGYTESILHKRRREAKVRHNLEDVSYPELELAEG</sequence>
<evidence type="ECO:0000256" key="10">
    <source>
        <dbReference type="HAMAP-Rule" id="MF_00641"/>
    </source>
</evidence>
<feature type="binding site" evidence="10">
    <location>
        <position position="430"/>
    </location>
    <ligand>
        <name>Mg(2+)</name>
        <dbReference type="ChEBI" id="CHEBI:18420"/>
    </ligand>
</feature>
<evidence type="ECO:0000256" key="6">
    <source>
        <dbReference type="ARBA" id="ARBA00022723"/>
    </source>
</evidence>
<comment type="cofactor">
    <cofactor evidence="1 10">
        <name>Mg(2+)</name>
        <dbReference type="ChEBI" id="CHEBI:18420"/>
    </cofactor>
</comment>
<dbReference type="Pfam" id="PF20658">
    <property type="entry name" value="MSG_insertion"/>
    <property type="match status" value="1"/>
</dbReference>
<dbReference type="NCBIfam" id="TIGR01345">
    <property type="entry name" value="malate_syn_G"/>
    <property type="match status" value="1"/>
</dbReference>
<feature type="binding site" evidence="10">
    <location>
        <position position="274"/>
    </location>
    <ligand>
        <name>acetyl-CoA</name>
        <dbReference type="ChEBI" id="CHEBI:57288"/>
    </ligand>
</feature>
<dbReference type="Gene3D" id="3.20.20.360">
    <property type="entry name" value="Malate synthase, domain 3"/>
    <property type="match status" value="2"/>
</dbReference>
<feature type="binding site" evidence="10">
    <location>
        <begin position="455"/>
        <end position="458"/>
    </location>
    <ligand>
        <name>glyoxylate</name>
        <dbReference type="ChEBI" id="CHEBI:36655"/>
    </ligand>
</feature>
<dbReference type="InterPro" id="IPR011076">
    <property type="entry name" value="Malate_synth_sf"/>
</dbReference>
<organism evidence="17 18">
    <name type="scientific">Acetobacter musti</name>
    <dbReference type="NCBI Taxonomy" id="864732"/>
    <lineage>
        <taxon>Bacteria</taxon>
        <taxon>Pseudomonadati</taxon>
        <taxon>Pseudomonadota</taxon>
        <taxon>Alphaproteobacteria</taxon>
        <taxon>Acetobacterales</taxon>
        <taxon>Acetobacteraceae</taxon>
        <taxon>Acetobacter</taxon>
    </lineage>
</organism>
<comment type="similarity">
    <text evidence="10 12">Belongs to the malate synthase family. GlcB subfamily.</text>
</comment>
<comment type="subunit">
    <text evidence="10">Monomer.</text>
</comment>
<evidence type="ECO:0000259" key="13">
    <source>
        <dbReference type="Pfam" id="PF01274"/>
    </source>
</evidence>
<feature type="domain" description="Malate synthase G alpha-beta insertion" evidence="15">
    <location>
        <begin position="158"/>
        <end position="233"/>
    </location>
</feature>
<dbReference type="InterPro" id="IPR048355">
    <property type="entry name" value="MS_C"/>
</dbReference>
<dbReference type="InterPro" id="IPR048356">
    <property type="entry name" value="MS_N"/>
</dbReference>
<keyword evidence="4 10" id="KW-0816">Tricarboxylic acid cycle</keyword>
<dbReference type="SUPFAM" id="SSF51645">
    <property type="entry name" value="Malate synthase G"/>
    <property type="match status" value="1"/>
</dbReference>
<dbReference type="RefSeq" id="WP_173582671.1">
    <property type="nucleotide sequence ID" value="NZ_WOTB01000006.1"/>
</dbReference>
<evidence type="ECO:0000256" key="2">
    <source>
        <dbReference type="ARBA" id="ARBA00022435"/>
    </source>
</evidence>
<evidence type="ECO:0000256" key="3">
    <source>
        <dbReference type="ARBA" id="ARBA00022490"/>
    </source>
</evidence>
<dbReference type="PANTHER" id="PTHR42739">
    <property type="entry name" value="MALATE SYNTHASE G"/>
    <property type="match status" value="1"/>
</dbReference>
<feature type="modified residue" description="Cysteine sulfenic acid (-SOH)" evidence="10">
    <location>
        <position position="619"/>
    </location>
</feature>
<evidence type="ECO:0000259" key="16">
    <source>
        <dbReference type="Pfam" id="PF20659"/>
    </source>
</evidence>
<keyword evidence="17" id="KW-0012">Acyltransferase</keyword>
<keyword evidence="8 10" id="KW-0558">Oxidation</keyword>
<comment type="caution">
    <text evidence="10">Lacks conserved residue(s) required for the propagation of feature annotation.</text>
</comment>
<protein>
    <recommendedName>
        <fullName evidence="10 11">Malate synthase G</fullName>
        <ecNumber evidence="10 11">2.3.3.9</ecNumber>
    </recommendedName>
</protein>
<accession>A0ABX0JNA7</accession>
<keyword evidence="6 10" id="KW-0479">Metal-binding</keyword>
<feature type="active site" description="Proton donor" evidence="10">
    <location>
        <position position="633"/>
    </location>
</feature>
<dbReference type="HAMAP" id="MF_00641">
    <property type="entry name" value="Malate_synth_G"/>
    <property type="match status" value="1"/>
</dbReference>
<dbReference type="InterPro" id="IPR044856">
    <property type="entry name" value="Malate_synth_C_sf"/>
</dbReference>
<feature type="binding site" evidence="10">
    <location>
        <position position="116"/>
    </location>
    <ligand>
        <name>acetyl-CoA</name>
        <dbReference type="ChEBI" id="CHEBI:57288"/>
    </ligand>
</feature>
<evidence type="ECO:0000256" key="8">
    <source>
        <dbReference type="ARBA" id="ARBA00023097"/>
    </source>
</evidence>
<reference evidence="17 18" key="1">
    <citation type="journal article" date="2020" name="Int. J. Syst. Evol. Microbiol.">
        <title>Novel acetic acid bacteria from cider fermentations: Acetobacter conturbans sp. nov. and Acetobacter fallax sp. nov.</title>
        <authorList>
            <person name="Sombolestani A.S."/>
            <person name="Cleenwerck I."/>
            <person name="Cnockaert M."/>
            <person name="Borremans W."/>
            <person name="Wieme A.D."/>
            <person name="De Vuyst L."/>
            <person name="Vandamme P."/>
        </authorList>
    </citation>
    <scope>NUCLEOTIDE SEQUENCE [LARGE SCALE GENOMIC DNA]</scope>
    <source>
        <strain evidence="17 18">LMG 30640</strain>
    </source>
</reference>
<feature type="binding site" evidence="10">
    <location>
        <begin position="123"/>
        <end position="124"/>
    </location>
    <ligand>
        <name>acetyl-CoA</name>
        <dbReference type="ChEBI" id="CHEBI:57288"/>
    </ligand>
</feature>
<keyword evidence="5 10" id="KW-0808">Transferase</keyword>
<feature type="domain" description="Malate synthase C-terminal" evidence="16">
    <location>
        <begin position="593"/>
        <end position="699"/>
    </location>
</feature>
<evidence type="ECO:0000256" key="1">
    <source>
        <dbReference type="ARBA" id="ARBA00001946"/>
    </source>
</evidence>
<evidence type="ECO:0000256" key="5">
    <source>
        <dbReference type="ARBA" id="ARBA00022679"/>
    </source>
</evidence>
<gene>
    <name evidence="10" type="primary">glcB</name>
    <name evidence="17" type="ORF">GOB93_06430</name>
</gene>
<evidence type="ECO:0000256" key="7">
    <source>
        <dbReference type="ARBA" id="ARBA00022842"/>
    </source>
</evidence>
<comment type="subcellular location">
    <subcellularLocation>
        <location evidence="10 12">Cytoplasm</location>
    </subcellularLocation>
</comment>
<comment type="catalytic activity">
    <reaction evidence="9 10 12">
        <text>glyoxylate + acetyl-CoA + H2O = (S)-malate + CoA + H(+)</text>
        <dbReference type="Rhea" id="RHEA:18181"/>
        <dbReference type="ChEBI" id="CHEBI:15377"/>
        <dbReference type="ChEBI" id="CHEBI:15378"/>
        <dbReference type="ChEBI" id="CHEBI:15589"/>
        <dbReference type="ChEBI" id="CHEBI:36655"/>
        <dbReference type="ChEBI" id="CHEBI:57287"/>
        <dbReference type="ChEBI" id="CHEBI:57288"/>
        <dbReference type="EC" id="2.3.3.9"/>
    </reaction>
</comment>
<comment type="caution">
    <text evidence="17">The sequence shown here is derived from an EMBL/GenBank/DDBJ whole genome shotgun (WGS) entry which is preliminary data.</text>
</comment>
<dbReference type="InterPro" id="IPR001465">
    <property type="entry name" value="Malate_synthase_TIM"/>
</dbReference>
<evidence type="ECO:0000259" key="15">
    <source>
        <dbReference type="Pfam" id="PF20658"/>
    </source>
</evidence>
<dbReference type="InterPro" id="IPR046363">
    <property type="entry name" value="MS_N_TIM-barrel_dom"/>
</dbReference>
<comment type="function">
    <text evidence="10">Involved in the glycolate utilization. Catalyzes the condensation and subsequent hydrolysis of acetyl-coenzyme A (acetyl-CoA) and glyoxylate to form malate and CoA.</text>
</comment>
<feature type="binding site" evidence="10">
    <location>
        <position position="338"/>
    </location>
    <ligand>
        <name>glyoxylate</name>
        <dbReference type="ChEBI" id="CHEBI:36655"/>
    </ligand>
</feature>
<feature type="domain" description="Malate synthase N-terminal" evidence="14">
    <location>
        <begin position="18"/>
        <end position="69"/>
    </location>
</feature>
<evidence type="ECO:0000259" key="14">
    <source>
        <dbReference type="Pfam" id="PF20656"/>
    </source>
</evidence>
<evidence type="ECO:0000256" key="4">
    <source>
        <dbReference type="ARBA" id="ARBA00022532"/>
    </source>
</evidence>
<keyword evidence="7 10" id="KW-0460">Magnesium</keyword>
<comment type="pathway">
    <text evidence="10 12">Carbohydrate metabolism; glyoxylate cycle; (S)-malate from isocitrate: step 2/2.</text>
</comment>
<keyword evidence="2 10" id="KW-0329">Glyoxylate bypass</keyword>
<dbReference type="Pfam" id="PF01274">
    <property type="entry name" value="MS_TIM-barrel"/>
    <property type="match status" value="1"/>
</dbReference>
<dbReference type="GO" id="GO:0004474">
    <property type="term" value="F:malate synthase activity"/>
    <property type="evidence" value="ECO:0007669"/>
    <property type="project" value="UniProtKB-EC"/>
</dbReference>
<dbReference type="EC" id="2.3.3.9" evidence="10 11"/>
<dbReference type="Proteomes" id="UP000635278">
    <property type="component" value="Unassembled WGS sequence"/>
</dbReference>
<evidence type="ECO:0000256" key="12">
    <source>
        <dbReference type="RuleBase" id="RU003572"/>
    </source>
</evidence>
<feature type="binding site" evidence="10">
    <location>
        <position position="543"/>
    </location>
    <ligand>
        <name>acetyl-CoA</name>
        <dbReference type="ChEBI" id="CHEBI:57288"/>
    </ligand>
</feature>
<evidence type="ECO:0000256" key="9">
    <source>
        <dbReference type="ARBA" id="ARBA00047918"/>
    </source>
</evidence>
<keyword evidence="3 10" id="KW-0963">Cytoplasm</keyword>
<evidence type="ECO:0000256" key="11">
    <source>
        <dbReference type="NCBIfam" id="TIGR01345"/>
    </source>
</evidence>
<dbReference type="Pfam" id="PF20656">
    <property type="entry name" value="MS_N"/>
    <property type="match status" value="1"/>
</dbReference>
<feature type="binding site" evidence="10">
    <location>
        <position position="430"/>
    </location>
    <ligand>
        <name>glyoxylate</name>
        <dbReference type="ChEBI" id="CHEBI:36655"/>
    </ligand>
</feature>
<proteinExistence type="inferred from homology"/>
<dbReference type="Gene3D" id="1.20.1220.12">
    <property type="entry name" value="Malate synthase, domain III"/>
    <property type="match status" value="1"/>
</dbReference>
<dbReference type="PANTHER" id="PTHR42739:SF1">
    <property type="entry name" value="MALATE SYNTHASE G"/>
    <property type="match status" value="1"/>
</dbReference>
<evidence type="ECO:0000313" key="18">
    <source>
        <dbReference type="Proteomes" id="UP000635278"/>
    </source>
</evidence>
<dbReference type="NCBIfam" id="NF002825">
    <property type="entry name" value="PRK02999.1"/>
    <property type="match status" value="1"/>
</dbReference>
<dbReference type="EMBL" id="WOTB01000006">
    <property type="protein sequence ID" value="NHN84282.1"/>
    <property type="molecule type" value="Genomic_DNA"/>
</dbReference>
<feature type="domain" description="Malate synthase TIM barrel" evidence="13">
    <location>
        <begin position="335"/>
        <end position="571"/>
    </location>
</feature>
<name>A0ABX0JNA7_9PROT</name>
<feature type="binding site" evidence="10">
    <location>
        <position position="311"/>
    </location>
    <ligand>
        <name>acetyl-CoA</name>
        <dbReference type="ChEBI" id="CHEBI:57288"/>
    </ligand>
</feature>